<organism evidence="2 3">
    <name type="scientific">Granulicella mallensis (strain ATCC BAA-1857 / DSM 23137 / MP5ACTX8)</name>
    <dbReference type="NCBI Taxonomy" id="682795"/>
    <lineage>
        <taxon>Bacteria</taxon>
        <taxon>Pseudomonadati</taxon>
        <taxon>Acidobacteriota</taxon>
        <taxon>Terriglobia</taxon>
        <taxon>Terriglobales</taxon>
        <taxon>Acidobacteriaceae</taxon>
        <taxon>Granulicella</taxon>
    </lineage>
</organism>
<dbReference type="EMBL" id="CP003130">
    <property type="protein sequence ID" value="AEU38820.1"/>
    <property type="molecule type" value="Genomic_DNA"/>
</dbReference>
<name>G8NVR7_GRAMM</name>
<dbReference type="AlphaFoldDB" id="G8NVR7"/>
<keyword evidence="1" id="KW-1133">Transmembrane helix</keyword>
<proteinExistence type="predicted"/>
<evidence type="ECO:0000256" key="1">
    <source>
        <dbReference type="SAM" id="Phobius"/>
    </source>
</evidence>
<evidence type="ECO:0000313" key="2">
    <source>
        <dbReference type="EMBL" id="AEU38820.1"/>
    </source>
</evidence>
<dbReference type="STRING" id="682795.AciX8_4549"/>
<accession>G8NVR7</accession>
<keyword evidence="1" id="KW-0472">Membrane</keyword>
<feature type="transmembrane region" description="Helical" evidence="1">
    <location>
        <begin position="145"/>
        <end position="166"/>
    </location>
</feature>
<gene>
    <name evidence="2" type="ordered locus">AciX8_4549</name>
</gene>
<sequence>MPAKQPRTLLLFDPAAQPQSWNERMADGEFAVLYAGAIVQPITSQDDISAGHSFCTVFSSLPAAEVHATQQVALHPTLRCRIYDRYGLGQQPVREVAGGQHKGESEITPRFRRWVGSVLFFGGLGLTLFDWHADFRFGWPSMLGTRMLPTGLVLLFIELAILLNAAQKRRKQTSP</sequence>
<dbReference type="Proteomes" id="UP000007113">
    <property type="component" value="Chromosome"/>
</dbReference>
<dbReference type="eggNOG" id="ENOG5032VUM">
    <property type="taxonomic scope" value="Bacteria"/>
</dbReference>
<dbReference type="KEGG" id="gma:AciX8_4549"/>
<reference evidence="2 3" key="1">
    <citation type="submission" date="2011-11" db="EMBL/GenBank/DDBJ databases">
        <title>Complete sequence of Granulicella mallensis MP5ACTX8.</title>
        <authorList>
            <consortium name="US DOE Joint Genome Institute"/>
            <person name="Lucas S."/>
            <person name="Copeland A."/>
            <person name="Lapidus A."/>
            <person name="Cheng J.-F."/>
            <person name="Goodwin L."/>
            <person name="Pitluck S."/>
            <person name="Peters L."/>
            <person name="Lu M."/>
            <person name="Detter J.C."/>
            <person name="Han C."/>
            <person name="Tapia R."/>
            <person name="Land M."/>
            <person name="Hauser L."/>
            <person name="Kyrpides N."/>
            <person name="Ivanova N."/>
            <person name="Mikhailova N."/>
            <person name="Pagani I."/>
            <person name="Rawat S."/>
            <person name="Mannisto M."/>
            <person name="Haggblom M."/>
            <person name="Woyke T."/>
        </authorList>
    </citation>
    <scope>NUCLEOTIDE SEQUENCE [LARGE SCALE GENOMIC DNA]</scope>
    <source>
        <strain evidence="3">ATCC BAA-1857 / DSM 23137 / MP5ACTX8</strain>
    </source>
</reference>
<feature type="transmembrane region" description="Helical" evidence="1">
    <location>
        <begin position="114"/>
        <end position="133"/>
    </location>
</feature>
<evidence type="ECO:0000313" key="3">
    <source>
        <dbReference type="Proteomes" id="UP000007113"/>
    </source>
</evidence>
<keyword evidence="1" id="KW-0812">Transmembrane</keyword>
<dbReference type="HOGENOM" id="CLU_1530442_0_0_0"/>
<keyword evidence="3" id="KW-1185">Reference proteome</keyword>
<protein>
    <submittedName>
        <fullName evidence="2">Uncharacterized protein</fullName>
    </submittedName>
</protein>